<dbReference type="Gene3D" id="3.10.20.30">
    <property type="match status" value="1"/>
</dbReference>
<dbReference type="Proteomes" id="UP000198866">
    <property type="component" value="Unassembled WGS sequence"/>
</dbReference>
<dbReference type="EMBL" id="FNYE01000001">
    <property type="protein sequence ID" value="SEI43797.1"/>
    <property type="molecule type" value="Genomic_DNA"/>
</dbReference>
<reference evidence="2" key="1">
    <citation type="submission" date="2016-10" db="EMBL/GenBank/DDBJ databases">
        <authorList>
            <person name="Varghese N."/>
            <person name="Submissions S."/>
        </authorList>
    </citation>
    <scope>NUCLEOTIDE SEQUENCE [LARGE SCALE GENOMIC DNA]</scope>
    <source>
        <strain evidence="2">LMG 26031</strain>
    </source>
</reference>
<dbReference type="SUPFAM" id="SSF54285">
    <property type="entry name" value="MoaD/ThiS"/>
    <property type="match status" value="1"/>
</dbReference>
<dbReference type="STRING" id="667676.SAMN05192539_1001396"/>
<dbReference type="InterPro" id="IPR003749">
    <property type="entry name" value="ThiS/MoaD-like"/>
</dbReference>
<organism evidence="1 2">
    <name type="scientific">Paraburkholderia diazotrophica</name>
    <dbReference type="NCBI Taxonomy" id="667676"/>
    <lineage>
        <taxon>Bacteria</taxon>
        <taxon>Pseudomonadati</taxon>
        <taxon>Pseudomonadota</taxon>
        <taxon>Betaproteobacteria</taxon>
        <taxon>Burkholderiales</taxon>
        <taxon>Burkholderiaceae</taxon>
        <taxon>Paraburkholderia</taxon>
    </lineage>
</organism>
<evidence type="ECO:0000313" key="1">
    <source>
        <dbReference type="EMBL" id="SEI43797.1"/>
    </source>
</evidence>
<keyword evidence="2" id="KW-1185">Reference proteome</keyword>
<dbReference type="NCBIfam" id="TIGR01682">
    <property type="entry name" value="moaD"/>
    <property type="match status" value="1"/>
</dbReference>
<sequence>MKIQLKYFASVREALGRSDESVDVPEGIATVGDVRAWLRVRGGVWAETLAEGRALRMACNHVMTDAGTRITDGCEVAFFPPVTGG</sequence>
<dbReference type="InterPro" id="IPR012675">
    <property type="entry name" value="Beta-grasp_dom_sf"/>
</dbReference>
<evidence type="ECO:0000313" key="2">
    <source>
        <dbReference type="Proteomes" id="UP000198866"/>
    </source>
</evidence>
<gene>
    <name evidence="1" type="ORF">SAMN05192539_1001396</name>
</gene>
<dbReference type="OrthoDB" id="9801945at2"/>
<protein>
    <submittedName>
        <fullName evidence="1">Molybdopterin synthase subunit MoaD</fullName>
    </submittedName>
</protein>
<accession>A0A1H6QUC3</accession>
<dbReference type="RefSeq" id="WP_090862118.1">
    <property type="nucleotide sequence ID" value="NZ_FNYE01000001.1"/>
</dbReference>
<dbReference type="Pfam" id="PF02597">
    <property type="entry name" value="ThiS"/>
    <property type="match status" value="1"/>
</dbReference>
<dbReference type="InterPro" id="IPR016155">
    <property type="entry name" value="Mopterin_synth/thiamin_S_b"/>
</dbReference>
<dbReference type="CDD" id="cd00754">
    <property type="entry name" value="Ubl_MoaD"/>
    <property type="match status" value="1"/>
</dbReference>
<dbReference type="AlphaFoldDB" id="A0A1H6QUC3"/>
<name>A0A1H6QUC3_9BURK</name>
<proteinExistence type="predicted"/>